<reference evidence="4" key="1">
    <citation type="journal article" date="2013" name="Philos. Trans. R. Soc. Lond., B, Biol. Sci.">
        <title>Functional endogenous viral elements in the genome of the parasitoid wasp Cotesia congregata: insights into the evolutionary dynamics of bracoviruses.</title>
        <authorList>
            <person name="Bezier A."/>
            <person name="Louis F."/>
            <person name="Jancek S."/>
            <person name="Periquet G."/>
            <person name="Theze J."/>
            <person name="Gyapay G."/>
            <person name="Musset K."/>
            <person name="Lesobre J."/>
            <person name="Lenoble P."/>
            <person name="Dupuy C."/>
            <person name="Gundersen-Rindal D."/>
            <person name="Herniou E.A.Drezen.J.M."/>
        </authorList>
    </citation>
    <scope>NUCLEOTIDE SEQUENCE</scope>
</reference>
<feature type="compositionally biased region" description="Polar residues" evidence="1">
    <location>
        <begin position="128"/>
        <end position="145"/>
    </location>
</feature>
<gene>
    <name evidence="4" type="primary">RNAseT2-like3</name>
    <name evidence="3" type="ORF">HICCMSTLAB_LOCUS6054</name>
</gene>
<feature type="compositionally biased region" description="Polar residues" evidence="1">
    <location>
        <begin position="199"/>
        <end position="218"/>
    </location>
</feature>
<evidence type="ECO:0000313" key="4">
    <source>
        <dbReference type="EMBL" id="CCQ71083.1"/>
    </source>
</evidence>
<proteinExistence type="predicted"/>
<reference evidence="3" key="2">
    <citation type="submission" date="2021-04" db="EMBL/GenBank/DDBJ databases">
        <authorList>
            <person name="Chebbi M.A.C M."/>
        </authorList>
    </citation>
    <scope>NUCLEOTIDE SEQUENCE</scope>
</reference>
<feature type="region of interest" description="Disordered" evidence="1">
    <location>
        <begin position="247"/>
        <end position="277"/>
    </location>
</feature>
<keyword evidence="2" id="KW-0732">Signal</keyword>
<feature type="signal peptide" evidence="2">
    <location>
        <begin position="1"/>
        <end position="22"/>
    </location>
</feature>
<organism evidence="4">
    <name type="scientific">Cotesia congregata</name>
    <name type="common">Parasitoid wasp</name>
    <name type="synonym">Apanteles congregatus</name>
    <dbReference type="NCBI Taxonomy" id="51543"/>
    <lineage>
        <taxon>Eukaryota</taxon>
        <taxon>Metazoa</taxon>
        <taxon>Ecdysozoa</taxon>
        <taxon>Arthropoda</taxon>
        <taxon>Hexapoda</taxon>
        <taxon>Insecta</taxon>
        <taxon>Pterygota</taxon>
        <taxon>Neoptera</taxon>
        <taxon>Endopterygota</taxon>
        <taxon>Hymenoptera</taxon>
        <taxon>Apocrita</taxon>
        <taxon>Ichneumonoidea</taxon>
        <taxon>Braconidae</taxon>
        <taxon>Microgastrinae</taxon>
        <taxon>Cotesia</taxon>
    </lineage>
</organism>
<feature type="region of interest" description="Disordered" evidence="1">
    <location>
        <begin position="24"/>
        <end position="79"/>
    </location>
</feature>
<dbReference type="EMBL" id="CAJNRD030001120">
    <property type="protein sequence ID" value="CAG5092328.1"/>
    <property type="molecule type" value="Genomic_DNA"/>
</dbReference>
<evidence type="ECO:0000256" key="1">
    <source>
        <dbReference type="SAM" id="MobiDB-lite"/>
    </source>
</evidence>
<evidence type="ECO:0000313" key="3">
    <source>
        <dbReference type="EMBL" id="CAG5092328.1"/>
    </source>
</evidence>
<sequence>MKCNKRLLVYLIFQALLMISEAGRNSKPKNPMSPFPGSGPGTRGTSSGRTNSGRASSTQTNVRGNQVSGPSHPNRAPVQPASVGALRWFNSQPPATLPLNRPQASGPLDWSKFPFSETAPGSGLQLGPHNSGTGSQVRPYNSGSGPQVGPNHLGSGPPARPHNSVTAPWSRFQTPGTEYSLGPHTPGTALSVRPHDSGASASHEPQTPDHSSPGTSQMGYPHFLINDNYPGLKPKRTDFGAEIGRLDRSSSASSSSLGYHSGSRSSISSISSTKVEPVGLKTPGSTAIMESAAHPSKCVDKTETTPKTIAPAEHCFDYFKFAVAWNPGMAYKLWLTRYKIRTDRIHQS</sequence>
<protein>
    <submittedName>
        <fullName evidence="3">Cc_RNAseT2.3_25.6b</fullName>
    </submittedName>
    <submittedName>
        <fullName evidence="4">Hypothetical ribonuclease RNAseT2-like3</fullName>
    </submittedName>
</protein>
<dbReference type="Proteomes" id="UP000786811">
    <property type="component" value="Unassembled WGS sequence"/>
</dbReference>
<evidence type="ECO:0000256" key="2">
    <source>
        <dbReference type="SAM" id="SignalP"/>
    </source>
</evidence>
<feature type="chain" id="PRO_5035395925" evidence="2">
    <location>
        <begin position="23"/>
        <end position="348"/>
    </location>
</feature>
<feature type="compositionally biased region" description="Polar residues" evidence="1">
    <location>
        <begin position="163"/>
        <end position="177"/>
    </location>
</feature>
<feature type="region of interest" description="Disordered" evidence="1">
    <location>
        <begin position="94"/>
        <end position="227"/>
    </location>
</feature>
<dbReference type="EMBL" id="HF586472">
    <property type="protein sequence ID" value="CCQ71083.1"/>
    <property type="molecule type" value="Genomic_DNA"/>
</dbReference>
<dbReference type="OrthoDB" id="7506042at2759"/>
<keyword evidence="5" id="KW-1185">Reference proteome</keyword>
<feature type="compositionally biased region" description="Low complexity" evidence="1">
    <location>
        <begin position="249"/>
        <end position="272"/>
    </location>
</feature>
<accession>S6D2S8</accession>
<feature type="compositionally biased region" description="Polar residues" evidence="1">
    <location>
        <begin position="59"/>
        <end position="71"/>
    </location>
</feature>
<feature type="compositionally biased region" description="Low complexity" evidence="1">
    <location>
        <begin position="43"/>
        <end position="58"/>
    </location>
</feature>
<evidence type="ECO:0000313" key="5">
    <source>
        <dbReference type="Proteomes" id="UP000786811"/>
    </source>
</evidence>
<name>S6D2S8_COTCN</name>
<dbReference type="AlphaFoldDB" id="S6D2S8"/>